<keyword evidence="2" id="KW-1185">Reference proteome</keyword>
<comment type="caution">
    <text evidence="1">The sequence shown here is derived from an EMBL/GenBank/DDBJ whole genome shotgun (WGS) entry which is preliminary data.</text>
</comment>
<reference evidence="2" key="1">
    <citation type="submission" date="2016-06" db="EMBL/GenBank/DDBJ databases">
        <title>Parallel loss of symbiosis genes in relatives of nitrogen-fixing non-legume Parasponia.</title>
        <authorList>
            <person name="Van Velzen R."/>
            <person name="Holmer R."/>
            <person name="Bu F."/>
            <person name="Rutten L."/>
            <person name="Van Zeijl A."/>
            <person name="Liu W."/>
            <person name="Santuari L."/>
            <person name="Cao Q."/>
            <person name="Sharma T."/>
            <person name="Shen D."/>
            <person name="Roswanjaya Y."/>
            <person name="Wardhani T."/>
            <person name="Kalhor M.S."/>
            <person name="Jansen J."/>
            <person name="Van den Hoogen J."/>
            <person name="Gungor B."/>
            <person name="Hartog M."/>
            <person name="Hontelez J."/>
            <person name="Verver J."/>
            <person name="Yang W.-C."/>
            <person name="Schijlen E."/>
            <person name="Repin R."/>
            <person name="Schilthuizen M."/>
            <person name="Schranz E."/>
            <person name="Heidstra R."/>
            <person name="Miyata K."/>
            <person name="Fedorova E."/>
            <person name="Kohlen W."/>
            <person name="Bisseling T."/>
            <person name="Smit S."/>
            <person name="Geurts R."/>
        </authorList>
    </citation>
    <scope>NUCLEOTIDE SEQUENCE [LARGE SCALE GENOMIC DNA]</scope>
    <source>
        <strain evidence="2">cv. WU1-14</strain>
    </source>
</reference>
<dbReference type="OrthoDB" id="655468at2759"/>
<protein>
    <submittedName>
        <fullName evidence="1">SGNH hydrolase-type esterase domain containing protein</fullName>
    </submittedName>
</protein>
<evidence type="ECO:0000313" key="2">
    <source>
        <dbReference type="Proteomes" id="UP000237105"/>
    </source>
</evidence>
<dbReference type="AlphaFoldDB" id="A0A2P5CL59"/>
<dbReference type="InterPro" id="IPR036514">
    <property type="entry name" value="SGNH_hydro_sf"/>
</dbReference>
<name>A0A2P5CL59_PARAD</name>
<dbReference type="Gene3D" id="3.40.50.1110">
    <property type="entry name" value="SGNH hydrolase"/>
    <property type="match status" value="1"/>
</dbReference>
<dbReference type="Proteomes" id="UP000237105">
    <property type="component" value="Unassembled WGS sequence"/>
</dbReference>
<gene>
    <name evidence="1" type="ORF">PanWU01x14_144460</name>
</gene>
<dbReference type="GO" id="GO:0016787">
    <property type="term" value="F:hydrolase activity"/>
    <property type="evidence" value="ECO:0007669"/>
    <property type="project" value="UniProtKB-KW"/>
</dbReference>
<dbReference type="EMBL" id="JXTB01000119">
    <property type="protein sequence ID" value="PON61787.1"/>
    <property type="molecule type" value="Genomic_DNA"/>
</dbReference>
<accession>A0A2P5CL59</accession>
<sequence>MDFEVAHRFVEDDLPTELSSETKDVTTLYVGPPRTHCTCYNLCADASKYRSWDRVHYTEAANAIFVPKILSTNYSTPPLKFQYFCST</sequence>
<organism evidence="1 2">
    <name type="scientific">Parasponia andersonii</name>
    <name type="common">Sponia andersonii</name>
    <dbReference type="NCBI Taxonomy" id="3476"/>
    <lineage>
        <taxon>Eukaryota</taxon>
        <taxon>Viridiplantae</taxon>
        <taxon>Streptophyta</taxon>
        <taxon>Embryophyta</taxon>
        <taxon>Tracheophyta</taxon>
        <taxon>Spermatophyta</taxon>
        <taxon>Magnoliopsida</taxon>
        <taxon>eudicotyledons</taxon>
        <taxon>Gunneridae</taxon>
        <taxon>Pentapetalae</taxon>
        <taxon>rosids</taxon>
        <taxon>fabids</taxon>
        <taxon>Rosales</taxon>
        <taxon>Cannabaceae</taxon>
        <taxon>Parasponia</taxon>
    </lineage>
</organism>
<dbReference type="STRING" id="3476.A0A2P5CL59"/>
<evidence type="ECO:0000313" key="1">
    <source>
        <dbReference type="EMBL" id="PON61787.1"/>
    </source>
</evidence>
<proteinExistence type="predicted"/>
<keyword evidence="1" id="KW-0378">Hydrolase</keyword>